<feature type="region of interest" description="Disordered" evidence="1">
    <location>
        <begin position="249"/>
        <end position="270"/>
    </location>
</feature>
<proteinExistence type="predicted"/>
<sequence>MIEPTFLSVPELAERWGASSRQILEHGINRALPILFAFEGLAFDQADRWLMSHGAHDEAMELEAKTKSVESSEAHLRRNAAGNVDEFTRLSQEEVVALRQATNANQDRIRELSDLLERRDRTRLDYRFMGYMRAPPRVLWELMQNEETPFPHLAFHPLSDVHLVSIDGRTVWEGRMMTLEPDITGAWKGRLRISDLLIPWASVKALEAAQKSIKEEALTTDKDATKPVSRMKAQTAAILAEIARLGHDPKALPARSPGKSGVRAEVSKAMSERPDLFSTNSFKKAWEELRALGEIADDKSGAQ</sequence>
<gene>
    <name evidence="2" type="ORF">EUX57_14070</name>
</gene>
<comment type="caution">
    <text evidence="2">The sequence shown here is derived from an EMBL/GenBank/DDBJ whole genome shotgun (WGS) entry which is preliminary data.</text>
</comment>
<dbReference type="RefSeq" id="WP_130138568.1">
    <property type="nucleotide sequence ID" value="NZ_SGFE01000024.1"/>
</dbReference>
<accession>A0A4Q7D432</accession>
<reference evidence="2 3" key="1">
    <citation type="submission" date="2019-02" db="EMBL/GenBank/DDBJ databases">
        <title>Pseudomonas spp from wheat grain.</title>
        <authorList>
            <person name="Cho G.-S."/>
            <person name="Franz C.M.A.P."/>
        </authorList>
    </citation>
    <scope>NUCLEOTIDE SEQUENCE [LARGE SCALE GENOMIC DNA]</scope>
    <source>
        <strain evidence="2 3">133NRW</strain>
    </source>
</reference>
<protein>
    <submittedName>
        <fullName evidence="2">Uncharacterized protein</fullName>
    </submittedName>
</protein>
<dbReference type="AlphaFoldDB" id="A0A4Q7D432"/>
<dbReference type="Proteomes" id="UP000293369">
    <property type="component" value="Unassembled WGS sequence"/>
</dbReference>
<evidence type="ECO:0000256" key="1">
    <source>
        <dbReference type="SAM" id="MobiDB-lite"/>
    </source>
</evidence>
<organism evidence="2 3">
    <name type="scientific">Pseudomonas orientalis</name>
    <dbReference type="NCBI Taxonomy" id="76758"/>
    <lineage>
        <taxon>Bacteria</taxon>
        <taxon>Pseudomonadati</taxon>
        <taxon>Pseudomonadota</taxon>
        <taxon>Gammaproteobacteria</taxon>
        <taxon>Pseudomonadales</taxon>
        <taxon>Pseudomonadaceae</taxon>
        <taxon>Pseudomonas</taxon>
    </lineage>
</organism>
<evidence type="ECO:0000313" key="3">
    <source>
        <dbReference type="Proteomes" id="UP000293369"/>
    </source>
</evidence>
<evidence type="ECO:0000313" key="2">
    <source>
        <dbReference type="EMBL" id="RZI31139.1"/>
    </source>
</evidence>
<name>A0A4Q7D432_9PSED</name>
<dbReference type="EMBL" id="SGFE01000024">
    <property type="protein sequence ID" value="RZI31139.1"/>
    <property type="molecule type" value="Genomic_DNA"/>
</dbReference>